<dbReference type="InterPro" id="IPR010679">
    <property type="entry name" value="DUF1254"/>
</dbReference>
<evidence type="ECO:0000259" key="2">
    <source>
        <dbReference type="Pfam" id="PF06742"/>
    </source>
</evidence>
<organism evidence="4 5">
    <name type="scientific">Tropicimonas sediminicola</name>
    <dbReference type="NCBI Taxonomy" id="1031541"/>
    <lineage>
        <taxon>Bacteria</taxon>
        <taxon>Pseudomonadati</taxon>
        <taxon>Pseudomonadota</taxon>
        <taxon>Alphaproteobacteria</taxon>
        <taxon>Rhodobacterales</taxon>
        <taxon>Roseobacteraceae</taxon>
        <taxon>Tropicimonas</taxon>
    </lineage>
</organism>
<evidence type="ECO:0008006" key="6">
    <source>
        <dbReference type="Google" id="ProtNLM"/>
    </source>
</evidence>
<dbReference type="RefSeq" id="WP_176443000.1">
    <property type="nucleotide sequence ID" value="NZ_FZOY01000016.1"/>
</dbReference>
<feature type="domain" description="DUF1214" evidence="2">
    <location>
        <begin position="256"/>
        <end position="356"/>
    </location>
</feature>
<evidence type="ECO:0000256" key="1">
    <source>
        <dbReference type="SAM" id="SignalP"/>
    </source>
</evidence>
<dbReference type="PANTHER" id="PTHR36509:SF2">
    <property type="entry name" value="BLL3101 PROTEIN"/>
    <property type="match status" value="1"/>
</dbReference>
<keyword evidence="5" id="KW-1185">Reference proteome</keyword>
<evidence type="ECO:0000313" key="5">
    <source>
        <dbReference type="Proteomes" id="UP000198426"/>
    </source>
</evidence>
<dbReference type="EMBL" id="FZOY01000016">
    <property type="protein sequence ID" value="SNT40296.1"/>
    <property type="molecule type" value="Genomic_DNA"/>
</dbReference>
<proteinExistence type="predicted"/>
<feature type="signal peptide" evidence="1">
    <location>
        <begin position="1"/>
        <end position="22"/>
    </location>
</feature>
<accession>A0A239MC51</accession>
<dbReference type="InterPro" id="IPR010621">
    <property type="entry name" value="DUF1214"/>
</dbReference>
<dbReference type="SUPFAM" id="SSF160935">
    <property type="entry name" value="VPA0735-like"/>
    <property type="match status" value="1"/>
</dbReference>
<feature type="chain" id="PRO_5012421501" description="DUF1214 domain-containing protein" evidence="1">
    <location>
        <begin position="23"/>
        <end position="373"/>
    </location>
</feature>
<gene>
    <name evidence="4" type="ORF">SAMN05421757_11620</name>
</gene>
<evidence type="ECO:0000313" key="4">
    <source>
        <dbReference type="EMBL" id="SNT40296.1"/>
    </source>
</evidence>
<protein>
    <recommendedName>
        <fullName evidence="6">DUF1214 domain-containing protein</fullName>
    </recommendedName>
</protein>
<feature type="domain" description="DUF1254" evidence="3">
    <location>
        <begin position="68"/>
        <end position="179"/>
    </location>
</feature>
<name>A0A239MC51_9RHOB</name>
<keyword evidence="1" id="KW-0732">Signal</keyword>
<dbReference type="Pfam" id="PF06742">
    <property type="entry name" value="DUF1214"/>
    <property type="match status" value="1"/>
</dbReference>
<dbReference type="Gene3D" id="2.60.120.1600">
    <property type="match status" value="1"/>
</dbReference>
<reference evidence="4 5" key="1">
    <citation type="submission" date="2017-06" db="EMBL/GenBank/DDBJ databases">
        <authorList>
            <person name="Kim H.J."/>
            <person name="Triplett B.A."/>
        </authorList>
    </citation>
    <scope>NUCLEOTIDE SEQUENCE [LARGE SCALE GENOMIC DNA]</scope>
    <source>
        <strain evidence="4 5">DSM 29339</strain>
    </source>
</reference>
<dbReference type="InterPro" id="IPR037050">
    <property type="entry name" value="DUF1254_sf"/>
</dbReference>
<dbReference type="Pfam" id="PF06863">
    <property type="entry name" value="DUF1254"/>
    <property type="match status" value="1"/>
</dbReference>
<dbReference type="AlphaFoldDB" id="A0A239MC51"/>
<sequence>MRNFLTLAFAMAAVIAPMHATAQSDAVNEYLRRLPYQETFNYMMSQTGGDPAKLNAWAAGAEPVIFKAGEDMVVRMNNDTFYKQAYADLSQGPVVLTSENADPDRFSSFQLMDDRNVNFRNIIRPEGSYMLYYSERPEAAEGELIEAPSKLVPVVVRIEVKDPHDPEDVAKAEAVHRGIGISGPEISSIEPLDLLSEFDEQTVETAEAQMDEVMKTVPFRDMVAGPGDVPDKVSYLLLAASAKHAWGGPVPSHSAYEAFFSDENGDPLVGANGPYTIKTAEPPVDAFWSVTVYDTSTGRFFDNPDDRYHINNTMADKNGDGTVTFQFKTKCTEADINCLYVPEGAFDISARYYLPGEAIQTGEWTMPKPRTIK</sequence>
<dbReference type="Gene3D" id="2.60.40.1610">
    <property type="entry name" value="Domain of unknown function DUF1254"/>
    <property type="match status" value="1"/>
</dbReference>
<dbReference type="Proteomes" id="UP000198426">
    <property type="component" value="Unassembled WGS sequence"/>
</dbReference>
<dbReference type="PANTHER" id="PTHR36509">
    <property type="entry name" value="BLL3101 PROTEIN"/>
    <property type="match status" value="1"/>
</dbReference>
<evidence type="ECO:0000259" key="3">
    <source>
        <dbReference type="Pfam" id="PF06863"/>
    </source>
</evidence>